<dbReference type="RefSeq" id="WP_091477280.1">
    <property type="nucleotide sequence ID" value="NZ_FOJT01000006.1"/>
</dbReference>
<keyword evidence="12" id="KW-1185">Reference proteome</keyword>
<evidence type="ECO:0000256" key="3">
    <source>
        <dbReference type="ARBA" id="ARBA00022695"/>
    </source>
</evidence>
<dbReference type="InterPro" id="IPR043502">
    <property type="entry name" value="DNA/RNA_pol_sf"/>
</dbReference>
<sequence>MSKSEIIKLNMLGLPVIQTIDDFSLITHISNYTIFQLSKNSDNYYKTYDIPKKSGRPRQICQPSRKLKGFQSWILVNILDKTKVSSSCKGFEKKTSTLDNALPHKGANTILTIDLKDFFPTITSKQVFNVFKTLGYNNLISTIFTNICTYKGFLPQGSPCSPKLANLSAWMLDLRIQGYVGKRGINYTRYADDLSFSGLNPSNVVNIYPMIKTIVESEKFKINNSKTRVASSARAKIVTGLVISDEKIGIGKQKYKNVRAKIHHLTLPSEMGNVKLLNEVGGWLSYLNSVDKERLSKARKYINELHKKNPKSMIQYLVK</sequence>
<dbReference type="EC" id="2.7.7.49" evidence="1"/>
<dbReference type="Pfam" id="PF00078">
    <property type="entry name" value="RVT_1"/>
    <property type="match status" value="1"/>
</dbReference>
<evidence type="ECO:0000256" key="5">
    <source>
        <dbReference type="ARBA" id="ARBA00022842"/>
    </source>
</evidence>
<accession>A0A1I0ZK02</accession>
<organism evidence="11 12">
    <name type="scientific">Flavobacterium swingsii</name>
    <dbReference type="NCBI Taxonomy" id="498292"/>
    <lineage>
        <taxon>Bacteria</taxon>
        <taxon>Pseudomonadati</taxon>
        <taxon>Bacteroidota</taxon>
        <taxon>Flavobacteriia</taxon>
        <taxon>Flavobacteriales</taxon>
        <taxon>Flavobacteriaceae</taxon>
        <taxon>Flavobacterium</taxon>
    </lineage>
</organism>
<dbReference type="InterPro" id="IPR051083">
    <property type="entry name" value="GrpII_Intron_Splice-Mob/Def"/>
</dbReference>
<evidence type="ECO:0000259" key="10">
    <source>
        <dbReference type="PROSITE" id="PS50878"/>
    </source>
</evidence>
<keyword evidence="7" id="KW-0051">Antiviral defense</keyword>
<keyword evidence="6 11" id="KW-0695">RNA-directed DNA polymerase</keyword>
<dbReference type="PRINTS" id="PR00866">
    <property type="entry name" value="RNADNAPOLMS"/>
</dbReference>
<dbReference type="GO" id="GO:0051607">
    <property type="term" value="P:defense response to virus"/>
    <property type="evidence" value="ECO:0007669"/>
    <property type="project" value="UniProtKB-KW"/>
</dbReference>
<dbReference type="GO" id="GO:0003964">
    <property type="term" value="F:RNA-directed DNA polymerase activity"/>
    <property type="evidence" value="ECO:0007669"/>
    <property type="project" value="UniProtKB-KW"/>
</dbReference>
<dbReference type="GO" id="GO:0046872">
    <property type="term" value="F:metal ion binding"/>
    <property type="evidence" value="ECO:0007669"/>
    <property type="project" value="UniProtKB-KW"/>
</dbReference>
<evidence type="ECO:0000256" key="9">
    <source>
        <dbReference type="ARBA" id="ARBA00048173"/>
    </source>
</evidence>
<protein>
    <recommendedName>
        <fullName evidence="1">RNA-directed DNA polymerase</fullName>
        <ecNumber evidence="1">2.7.7.49</ecNumber>
    </recommendedName>
</protein>
<evidence type="ECO:0000256" key="7">
    <source>
        <dbReference type="ARBA" id="ARBA00023118"/>
    </source>
</evidence>
<dbReference type="CDD" id="cd03487">
    <property type="entry name" value="RT_Bac_retron_II"/>
    <property type="match status" value="1"/>
</dbReference>
<proteinExistence type="inferred from homology"/>
<evidence type="ECO:0000313" key="11">
    <source>
        <dbReference type="EMBL" id="SFB26089.1"/>
    </source>
</evidence>
<evidence type="ECO:0000256" key="4">
    <source>
        <dbReference type="ARBA" id="ARBA00022723"/>
    </source>
</evidence>
<name>A0A1I0ZK02_9FLAO</name>
<dbReference type="SUPFAM" id="SSF56672">
    <property type="entry name" value="DNA/RNA polymerases"/>
    <property type="match status" value="1"/>
</dbReference>
<dbReference type="EMBL" id="FOJT01000006">
    <property type="protein sequence ID" value="SFB26089.1"/>
    <property type="molecule type" value="Genomic_DNA"/>
</dbReference>
<dbReference type="PROSITE" id="PS50878">
    <property type="entry name" value="RT_POL"/>
    <property type="match status" value="1"/>
</dbReference>
<dbReference type="InterPro" id="IPR000477">
    <property type="entry name" value="RT_dom"/>
</dbReference>
<comment type="similarity">
    <text evidence="8">Belongs to the bacterial reverse transcriptase family.</text>
</comment>
<evidence type="ECO:0000256" key="6">
    <source>
        <dbReference type="ARBA" id="ARBA00022918"/>
    </source>
</evidence>
<gene>
    <name evidence="11" type="ORF">SAMN05660845_2261</name>
</gene>
<dbReference type="AlphaFoldDB" id="A0A1I0ZK02"/>
<evidence type="ECO:0000256" key="8">
    <source>
        <dbReference type="ARBA" id="ARBA00034120"/>
    </source>
</evidence>
<evidence type="ECO:0000256" key="1">
    <source>
        <dbReference type="ARBA" id="ARBA00012493"/>
    </source>
</evidence>
<dbReference type="OrthoDB" id="9780724at2"/>
<reference evidence="12" key="1">
    <citation type="submission" date="2016-10" db="EMBL/GenBank/DDBJ databases">
        <authorList>
            <person name="Varghese N."/>
            <person name="Submissions S."/>
        </authorList>
    </citation>
    <scope>NUCLEOTIDE SEQUENCE [LARGE SCALE GENOMIC DNA]</scope>
    <source>
        <strain evidence="12">DSM 21789</strain>
    </source>
</reference>
<keyword evidence="3" id="KW-0548">Nucleotidyltransferase</keyword>
<evidence type="ECO:0000313" key="12">
    <source>
        <dbReference type="Proteomes" id="UP000199604"/>
    </source>
</evidence>
<dbReference type="PANTHER" id="PTHR34047:SF7">
    <property type="entry name" value="RNA-DIRECTED DNA POLYMERASE"/>
    <property type="match status" value="1"/>
</dbReference>
<comment type="catalytic activity">
    <reaction evidence="9">
        <text>DNA(n) + a 2'-deoxyribonucleoside 5'-triphosphate = DNA(n+1) + diphosphate</text>
        <dbReference type="Rhea" id="RHEA:22508"/>
        <dbReference type="Rhea" id="RHEA-COMP:17339"/>
        <dbReference type="Rhea" id="RHEA-COMP:17340"/>
        <dbReference type="ChEBI" id="CHEBI:33019"/>
        <dbReference type="ChEBI" id="CHEBI:61560"/>
        <dbReference type="ChEBI" id="CHEBI:173112"/>
        <dbReference type="EC" id="2.7.7.49"/>
    </reaction>
</comment>
<keyword evidence="4" id="KW-0479">Metal-binding</keyword>
<dbReference type="GO" id="GO:0003723">
    <property type="term" value="F:RNA binding"/>
    <property type="evidence" value="ECO:0007669"/>
    <property type="project" value="InterPro"/>
</dbReference>
<dbReference type="PANTHER" id="PTHR34047">
    <property type="entry name" value="NUCLEAR INTRON MATURASE 1, MITOCHONDRIAL-RELATED"/>
    <property type="match status" value="1"/>
</dbReference>
<dbReference type="STRING" id="498292.SAMN05660845_2261"/>
<feature type="domain" description="Reverse transcriptase" evidence="10">
    <location>
        <begin position="31"/>
        <end position="243"/>
    </location>
</feature>
<dbReference type="InterPro" id="IPR000123">
    <property type="entry name" value="Reverse_transcriptase_msDNA"/>
</dbReference>
<evidence type="ECO:0000256" key="2">
    <source>
        <dbReference type="ARBA" id="ARBA00022679"/>
    </source>
</evidence>
<dbReference type="NCBIfam" id="NF038233">
    <property type="entry name" value="retron_St85_RT"/>
    <property type="match status" value="1"/>
</dbReference>
<keyword evidence="5" id="KW-0460">Magnesium</keyword>
<keyword evidence="2" id="KW-0808">Transferase</keyword>
<dbReference type="Proteomes" id="UP000199604">
    <property type="component" value="Unassembled WGS sequence"/>
</dbReference>